<reference evidence="1 2" key="1">
    <citation type="submission" date="2017-11" db="EMBL/GenBank/DDBJ databases">
        <title>Draft genome sequence of magnetotactic bacterium Magnetospirillum kuznetsovii LBB-42.</title>
        <authorList>
            <person name="Grouzdev D.S."/>
            <person name="Rysina M.S."/>
            <person name="Baslerov R.V."/>
            <person name="Koziaeva V."/>
        </authorList>
    </citation>
    <scope>NUCLEOTIDE SEQUENCE [LARGE SCALE GENOMIC DNA]</scope>
    <source>
        <strain evidence="1 2">LBB-42</strain>
    </source>
</reference>
<evidence type="ECO:0000313" key="1">
    <source>
        <dbReference type="EMBL" id="RAU21082.1"/>
    </source>
</evidence>
<name>A0A364NVJ8_9PROT</name>
<dbReference type="AlphaFoldDB" id="A0A364NVJ8"/>
<proteinExistence type="predicted"/>
<accession>A0A364NVJ8</accession>
<dbReference type="RefSeq" id="WP_112146171.1">
    <property type="nucleotide sequence ID" value="NZ_PGTO01000013.1"/>
</dbReference>
<protein>
    <submittedName>
        <fullName evidence="1">Uncharacterized protein</fullName>
    </submittedName>
</protein>
<dbReference type="EMBL" id="PGTO01000013">
    <property type="protein sequence ID" value="RAU21082.1"/>
    <property type="molecule type" value="Genomic_DNA"/>
</dbReference>
<gene>
    <name evidence="1" type="ORF">CU669_15105</name>
</gene>
<organism evidence="1 2">
    <name type="scientific">Paramagnetospirillum kuznetsovii</name>
    <dbReference type="NCBI Taxonomy" id="2053833"/>
    <lineage>
        <taxon>Bacteria</taxon>
        <taxon>Pseudomonadati</taxon>
        <taxon>Pseudomonadota</taxon>
        <taxon>Alphaproteobacteria</taxon>
        <taxon>Rhodospirillales</taxon>
        <taxon>Magnetospirillaceae</taxon>
        <taxon>Paramagnetospirillum</taxon>
    </lineage>
</organism>
<dbReference type="Pfam" id="PF21190">
    <property type="entry name" value="Bbp16"/>
    <property type="match status" value="1"/>
</dbReference>
<keyword evidence="2" id="KW-1185">Reference proteome</keyword>
<dbReference type="InterPro" id="IPR048922">
    <property type="entry name" value="Bbp16"/>
</dbReference>
<evidence type="ECO:0000313" key="2">
    <source>
        <dbReference type="Proteomes" id="UP000251075"/>
    </source>
</evidence>
<dbReference type="Gene3D" id="2.60.120.1110">
    <property type="match status" value="1"/>
</dbReference>
<dbReference type="Proteomes" id="UP000251075">
    <property type="component" value="Unassembled WGS sequence"/>
</dbReference>
<comment type="caution">
    <text evidence="1">The sequence shown here is derived from an EMBL/GenBank/DDBJ whole genome shotgun (WGS) entry which is preliminary data.</text>
</comment>
<sequence length="156" mass="15761">MAYQDARLIVSGTATGSAITGQTLTGTDTSVLSTYSVDLGIARDIGEGEDLFMRVTVTTAQTGGTSVEYQCVAADDAALTSNLVVLGSTGAQAVAGLTAGARFIVDPRPLIGSLGKRYIGARAVTVGAVAAGAAYIDFGVDFEDGAKFYASGYTVS</sequence>